<proteinExistence type="predicted"/>
<accession>A0A024FVK7</accession>
<evidence type="ECO:0000313" key="1">
    <source>
        <dbReference type="EMBL" id="CCI11160.1"/>
    </source>
</evidence>
<keyword evidence="2" id="KW-1185">Reference proteome</keyword>
<dbReference type="Proteomes" id="UP000053237">
    <property type="component" value="Unassembled WGS sequence"/>
</dbReference>
<dbReference type="AlphaFoldDB" id="A0A024FVK7"/>
<sequence>MSSTHIIAAMKEEAPQSLFEVSDGYHHQNGTLKNSNDLLVCAKIECQDSYKRLLH</sequence>
<comment type="caution">
    <text evidence="1">The sequence shown here is derived from an EMBL/GenBank/DDBJ whole genome shotgun (WGS) entry which is preliminary data.</text>
</comment>
<dbReference type="InParanoid" id="A0A024FVK7"/>
<protein>
    <submittedName>
        <fullName evidence="1">Uncharacterized protein</fullName>
    </submittedName>
</protein>
<gene>
    <name evidence="1" type="ORF">BN9_124680</name>
</gene>
<evidence type="ECO:0000313" key="2">
    <source>
        <dbReference type="Proteomes" id="UP000053237"/>
    </source>
</evidence>
<dbReference type="EMBL" id="CAIX01000572">
    <property type="protein sequence ID" value="CCI11160.1"/>
    <property type="molecule type" value="Genomic_DNA"/>
</dbReference>
<name>A0A024FVK7_9STRA</name>
<organism evidence="1 2">
    <name type="scientific">Albugo candida</name>
    <dbReference type="NCBI Taxonomy" id="65357"/>
    <lineage>
        <taxon>Eukaryota</taxon>
        <taxon>Sar</taxon>
        <taxon>Stramenopiles</taxon>
        <taxon>Oomycota</taxon>
        <taxon>Peronosporomycetes</taxon>
        <taxon>Albuginales</taxon>
        <taxon>Albuginaceae</taxon>
        <taxon>Albugo</taxon>
    </lineage>
</organism>
<reference evidence="1 2" key="1">
    <citation type="submission" date="2012-05" db="EMBL/GenBank/DDBJ databases">
        <title>Recombination and specialization in a pathogen metapopulation.</title>
        <authorList>
            <person name="Gardiner A."/>
            <person name="Kemen E."/>
            <person name="Schultz-Larsen T."/>
            <person name="MacLean D."/>
            <person name="Van Oosterhout C."/>
            <person name="Jones J.D.G."/>
        </authorList>
    </citation>
    <scope>NUCLEOTIDE SEQUENCE [LARGE SCALE GENOMIC DNA]</scope>
    <source>
        <strain evidence="1 2">Ac Nc2</strain>
    </source>
</reference>